<feature type="transmembrane region" description="Helical" evidence="1">
    <location>
        <begin position="103"/>
        <end position="120"/>
    </location>
</feature>
<dbReference type="Pfam" id="PF12801">
    <property type="entry name" value="Fer4_5"/>
    <property type="match status" value="2"/>
</dbReference>
<name>A0ABQ1ECB5_9CLOT</name>
<keyword evidence="4" id="KW-1185">Reference proteome</keyword>
<dbReference type="EMBL" id="BMBA01000002">
    <property type="protein sequence ID" value="GFZ32412.1"/>
    <property type="molecule type" value="Genomic_DNA"/>
</dbReference>
<sequence>MDEEVKQLNKLRNNSRDKKWIKSQQNWTWIITISWMLIANLWPPFGLYGFVCMLTPIIIALSGRGKMSCARICPRGSFIGKFTKAFSGNRVMPSWMHSKRFKFILWAIMMGTFIGLMFWAVPKGVYTLGKTILYFMEAATLIAFITGIIFKPRSWCIICPMGFSAGNIRDIIIKKNR</sequence>
<dbReference type="InterPro" id="IPR017896">
    <property type="entry name" value="4Fe4S_Fe-S-bd"/>
</dbReference>
<reference evidence="3 4" key="1">
    <citation type="journal article" date="2021" name="Int. J. Syst. Evol. Microbiol.">
        <title>Clostridium zeae sp. nov., isolated from corn silage.</title>
        <authorList>
            <person name="Kobayashi H."/>
            <person name="Tanizawa Y."/>
            <person name="Yagura M."/>
            <person name="Sakamoto M."/>
            <person name="Ohkuma M."/>
            <person name="Tohno M."/>
        </authorList>
    </citation>
    <scope>NUCLEOTIDE SEQUENCE [LARGE SCALE GENOMIC DNA]</scope>
    <source>
        <strain evidence="3 4">CSC2</strain>
    </source>
</reference>
<evidence type="ECO:0000256" key="1">
    <source>
        <dbReference type="SAM" id="Phobius"/>
    </source>
</evidence>
<keyword evidence="1" id="KW-1133">Transmembrane helix</keyword>
<evidence type="ECO:0000259" key="2">
    <source>
        <dbReference type="Pfam" id="PF12801"/>
    </source>
</evidence>
<gene>
    <name evidence="3" type="ORF">CSC2_29380</name>
</gene>
<feature type="transmembrane region" description="Helical" evidence="1">
    <location>
        <begin position="45"/>
        <end position="62"/>
    </location>
</feature>
<proteinExistence type="predicted"/>
<evidence type="ECO:0000313" key="3">
    <source>
        <dbReference type="EMBL" id="GFZ32412.1"/>
    </source>
</evidence>
<accession>A0ABQ1ECB5</accession>
<comment type="caution">
    <text evidence="3">The sequence shown here is derived from an EMBL/GenBank/DDBJ whole genome shotgun (WGS) entry which is preliminary data.</text>
</comment>
<feature type="domain" description="4Fe-4S ferredoxin-type" evidence="2">
    <location>
        <begin position="46"/>
        <end position="90"/>
    </location>
</feature>
<protein>
    <recommendedName>
        <fullName evidence="2">4Fe-4S ferredoxin-type domain-containing protein</fullName>
    </recommendedName>
</protein>
<feature type="transmembrane region" description="Helical" evidence="1">
    <location>
        <begin position="132"/>
        <end position="150"/>
    </location>
</feature>
<keyword evidence="1" id="KW-0472">Membrane</keyword>
<dbReference type="RefSeq" id="WP_206870661.1">
    <property type="nucleotide sequence ID" value="NZ_BMBA01000002.1"/>
</dbReference>
<feature type="domain" description="4Fe-4S ferredoxin-type" evidence="2">
    <location>
        <begin position="141"/>
        <end position="170"/>
    </location>
</feature>
<organism evidence="3 4">
    <name type="scientific">Clostridium zeae</name>
    <dbReference type="NCBI Taxonomy" id="2759022"/>
    <lineage>
        <taxon>Bacteria</taxon>
        <taxon>Bacillati</taxon>
        <taxon>Bacillota</taxon>
        <taxon>Clostridia</taxon>
        <taxon>Eubacteriales</taxon>
        <taxon>Clostridiaceae</taxon>
        <taxon>Clostridium</taxon>
    </lineage>
</organism>
<evidence type="ECO:0000313" key="4">
    <source>
        <dbReference type="Proteomes" id="UP000663802"/>
    </source>
</evidence>
<keyword evidence="1" id="KW-0812">Transmembrane</keyword>
<dbReference type="Proteomes" id="UP000663802">
    <property type="component" value="Unassembled WGS sequence"/>
</dbReference>